<evidence type="ECO:0000259" key="8">
    <source>
        <dbReference type="PROSITE" id="PS50109"/>
    </source>
</evidence>
<dbReference type="Pfam" id="PF00512">
    <property type="entry name" value="HisKA"/>
    <property type="match status" value="1"/>
</dbReference>
<dbReference type="InterPro" id="IPR004358">
    <property type="entry name" value="Sig_transdc_His_kin-like_C"/>
</dbReference>
<dbReference type="PANTHER" id="PTHR43711:SF28">
    <property type="entry name" value="SENSOR HISTIDINE KINASE YXDK"/>
    <property type="match status" value="1"/>
</dbReference>
<dbReference type="SMART" id="SM00388">
    <property type="entry name" value="HisKA"/>
    <property type="match status" value="1"/>
</dbReference>
<evidence type="ECO:0000256" key="7">
    <source>
        <dbReference type="SAM" id="Phobius"/>
    </source>
</evidence>
<feature type="transmembrane region" description="Helical" evidence="7">
    <location>
        <begin position="138"/>
        <end position="158"/>
    </location>
</feature>
<reference evidence="10" key="1">
    <citation type="journal article" date="2019" name="Int. J. Syst. Evol. Microbiol.">
        <title>The Global Catalogue of Microorganisms (GCM) 10K type strain sequencing project: providing services to taxonomists for standard genome sequencing and annotation.</title>
        <authorList>
            <consortium name="The Broad Institute Genomics Platform"/>
            <consortium name="The Broad Institute Genome Sequencing Center for Infectious Disease"/>
            <person name="Wu L."/>
            <person name="Ma J."/>
        </authorList>
    </citation>
    <scope>NUCLEOTIDE SEQUENCE [LARGE SCALE GENOMIC DNA]</scope>
    <source>
        <strain evidence="10">KACC 12633</strain>
    </source>
</reference>
<dbReference type="InterPro" id="IPR036890">
    <property type="entry name" value="HATPase_C_sf"/>
</dbReference>
<keyword evidence="4" id="KW-0808">Transferase</keyword>
<dbReference type="EMBL" id="JBHSML010000012">
    <property type="protein sequence ID" value="MFC5517933.1"/>
    <property type="molecule type" value="Genomic_DNA"/>
</dbReference>
<protein>
    <recommendedName>
        <fullName evidence="2">histidine kinase</fullName>
        <ecNumber evidence="2">2.7.13.3</ecNumber>
    </recommendedName>
</protein>
<dbReference type="PANTHER" id="PTHR43711">
    <property type="entry name" value="TWO-COMPONENT HISTIDINE KINASE"/>
    <property type="match status" value="1"/>
</dbReference>
<feature type="transmembrane region" description="Helical" evidence="7">
    <location>
        <begin position="80"/>
        <end position="98"/>
    </location>
</feature>
<sequence length="468" mass="52019">MGYASELFHFLRPTQLYRGWGVIVCLYSVVMVWFLGRLFEFRRHWIWAWRTIQIIALLNGVALVYALLGRYGEVGFFVSRLQQLSFIFIALFVLYLLIIRRQYQYLLSAFAFASVLVISLVMQMQYTGSNPLHIDSSLARIMAVGTLLHLVLLSAAVAKRARFAERSLNEEKDRVIAISQAAERDLTIKVRERTAELAESNASLEAEMDRRQLLEVRLRQSLDSVNEALVQQREFLAIVTHEFRGPLAVIATTADNLAHSEAEGSGDIQARAAKIRRTVNRMGILIENVLAGDRLDASGKPLAVVETFDLNEILRIAYAVLDDNAIRRVTFAPGDEAQVSGDRYLLEVALQNLIQNALKYSAAAAPVTVRLWVDQGMVRIDVTDHGAGVPLEQRALIFLKYYRPAGQRAHGSGLGLYISREIARQHGGELTLAASDANGSTFSLSLPIKQPGSMPFVPVVGSSYSLAG</sequence>
<evidence type="ECO:0000313" key="10">
    <source>
        <dbReference type="Proteomes" id="UP001596150"/>
    </source>
</evidence>
<keyword evidence="9" id="KW-0547">Nucleotide-binding</keyword>
<evidence type="ECO:0000256" key="5">
    <source>
        <dbReference type="ARBA" id="ARBA00022777"/>
    </source>
</evidence>
<dbReference type="PROSITE" id="PS50109">
    <property type="entry name" value="HIS_KIN"/>
    <property type="match status" value="1"/>
</dbReference>
<name>A0ABW0PZZ7_9HYPH</name>
<feature type="transmembrane region" description="Helical" evidence="7">
    <location>
        <begin position="47"/>
        <end position="68"/>
    </location>
</feature>
<dbReference type="SUPFAM" id="SSF47384">
    <property type="entry name" value="Homodimeric domain of signal transducing histidine kinase"/>
    <property type="match status" value="1"/>
</dbReference>
<feature type="transmembrane region" description="Helical" evidence="7">
    <location>
        <begin position="105"/>
        <end position="126"/>
    </location>
</feature>
<keyword evidence="9" id="KW-0067">ATP-binding</keyword>
<evidence type="ECO:0000313" key="9">
    <source>
        <dbReference type="EMBL" id="MFC5517933.1"/>
    </source>
</evidence>
<dbReference type="InterPro" id="IPR036097">
    <property type="entry name" value="HisK_dim/P_sf"/>
</dbReference>
<dbReference type="Gene3D" id="3.30.565.10">
    <property type="entry name" value="Histidine kinase-like ATPase, C-terminal domain"/>
    <property type="match status" value="1"/>
</dbReference>
<dbReference type="PRINTS" id="PR00344">
    <property type="entry name" value="BCTRLSENSOR"/>
</dbReference>
<keyword evidence="7" id="KW-0472">Membrane</keyword>
<dbReference type="Pfam" id="PF02518">
    <property type="entry name" value="HATPase_c"/>
    <property type="match status" value="1"/>
</dbReference>
<dbReference type="Gene3D" id="1.10.287.130">
    <property type="match status" value="1"/>
</dbReference>
<comment type="catalytic activity">
    <reaction evidence="1">
        <text>ATP + protein L-histidine = ADP + protein N-phospho-L-histidine.</text>
        <dbReference type="EC" id="2.7.13.3"/>
    </reaction>
</comment>
<evidence type="ECO:0000256" key="4">
    <source>
        <dbReference type="ARBA" id="ARBA00022679"/>
    </source>
</evidence>
<evidence type="ECO:0000256" key="6">
    <source>
        <dbReference type="ARBA" id="ARBA00023012"/>
    </source>
</evidence>
<keyword evidence="5" id="KW-0418">Kinase</keyword>
<feature type="transmembrane region" description="Helical" evidence="7">
    <location>
        <begin position="17"/>
        <end position="35"/>
    </location>
</feature>
<comment type="caution">
    <text evidence="9">The sequence shown here is derived from an EMBL/GenBank/DDBJ whole genome shotgun (WGS) entry which is preliminary data.</text>
</comment>
<evidence type="ECO:0000256" key="1">
    <source>
        <dbReference type="ARBA" id="ARBA00000085"/>
    </source>
</evidence>
<dbReference type="SMART" id="SM00387">
    <property type="entry name" value="HATPase_c"/>
    <property type="match status" value="1"/>
</dbReference>
<proteinExistence type="predicted"/>
<keyword evidence="7" id="KW-1133">Transmembrane helix</keyword>
<gene>
    <name evidence="9" type="ORF">ACFPP9_19290</name>
</gene>
<dbReference type="Proteomes" id="UP001596150">
    <property type="component" value="Unassembled WGS sequence"/>
</dbReference>
<keyword evidence="7" id="KW-0812">Transmembrane</keyword>
<keyword evidence="10" id="KW-1185">Reference proteome</keyword>
<organism evidence="9 10">
    <name type="scientific">Kaistia terrae</name>
    <dbReference type="NCBI Taxonomy" id="537017"/>
    <lineage>
        <taxon>Bacteria</taxon>
        <taxon>Pseudomonadati</taxon>
        <taxon>Pseudomonadota</taxon>
        <taxon>Alphaproteobacteria</taxon>
        <taxon>Hyphomicrobiales</taxon>
        <taxon>Kaistiaceae</taxon>
        <taxon>Kaistia</taxon>
    </lineage>
</organism>
<dbReference type="GO" id="GO:0005524">
    <property type="term" value="F:ATP binding"/>
    <property type="evidence" value="ECO:0007669"/>
    <property type="project" value="UniProtKB-KW"/>
</dbReference>
<dbReference type="InterPro" id="IPR003594">
    <property type="entry name" value="HATPase_dom"/>
</dbReference>
<keyword evidence="3" id="KW-0597">Phosphoprotein</keyword>
<dbReference type="InterPro" id="IPR050736">
    <property type="entry name" value="Sensor_HK_Regulatory"/>
</dbReference>
<dbReference type="CDD" id="cd00082">
    <property type="entry name" value="HisKA"/>
    <property type="match status" value="1"/>
</dbReference>
<evidence type="ECO:0000256" key="2">
    <source>
        <dbReference type="ARBA" id="ARBA00012438"/>
    </source>
</evidence>
<keyword evidence="6" id="KW-0902">Two-component regulatory system</keyword>
<dbReference type="SUPFAM" id="SSF55874">
    <property type="entry name" value="ATPase domain of HSP90 chaperone/DNA topoisomerase II/histidine kinase"/>
    <property type="match status" value="1"/>
</dbReference>
<dbReference type="InterPro" id="IPR003661">
    <property type="entry name" value="HisK_dim/P_dom"/>
</dbReference>
<dbReference type="RefSeq" id="WP_380224971.1">
    <property type="nucleotide sequence ID" value="NZ_JBHSML010000012.1"/>
</dbReference>
<feature type="domain" description="Histidine kinase" evidence="8">
    <location>
        <begin position="238"/>
        <end position="450"/>
    </location>
</feature>
<dbReference type="EC" id="2.7.13.3" evidence="2"/>
<evidence type="ECO:0000256" key="3">
    <source>
        <dbReference type="ARBA" id="ARBA00022553"/>
    </source>
</evidence>
<accession>A0ABW0PZZ7</accession>
<dbReference type="InterPro" id="IPR005467">
    <property type="entry name" value="His_kinase_dom"/>
</dbReference>
<dbReference type="CDD" id="cd00075">
    <property type="entry name" value="HATPase"/>
    <property type="match status" value="1"/>
</dbReference>